<accession>A0AAW3NGQ2</accession>
<evidence type="ECO:0000313" key="2">
    <source>
        <dbReference type="Proteomes" id="UP000056732"/>
    </source>
</evidence>
<organism evidence="1 2">
    <name type="scientific">Burkholderia ubonensis</name>
    <dbReference type="NCBI Taxonomy" id="101571"/>
    <lineage>
        <taxon>Bacteria</taxon>
        <taxon>Pseudomonadati</taxon>
        <taxon>Pseudomonadota</taxon>
        <taxon>Betaproteobacteria</taxon>
        <taxon>Burkholderiales</taxon>
        <taxon>Burkholderiaceae</taxon>
        <taxon>Burkholderia</taxon>
        <taxon>Burkholderia cepacia complex</taxon>
    </lineage>
</organism>
<comment type="caution">
    <text evidence="1">The sequence shown here is derived from an EMBL/GenBank/DDBJ whole genome shotgun (WGS) entry which is preliminary data.</text>
</comment>
<reference evidence="1 2" key="1">
    <citation type="submission" date="2015-11" db="EMBL/GenBank/DDBJ databases">
        <title>Expanding the genomic diversity of Burkholderia species for the development of highly accurate diagnostics.</title>
        <authorList>
            <person name="Sahl J."/>
            <person name="Keim P."/>
            <person name="Wagner D."/>
        </authorList>
    </citation>
    <scope>NUCLEOTIDE SEQUENCE [LARGE SCALE GENOMIC DNA]</scope>
    <source>
        <strain evidence="1 2">MSMB1137WGS</strain>
    </source>
</reference>
<gene>
    <name evidence="1" type="ORF">WK53_23375</name>
</gene>
<proteinExistence type="predicted"/>
<dbReference type="Proteomes" id="UP000056732">
    <property type="component" value="Unassembled WGS sequence"/>
</dbReference>
<name>A0AAW3NGQ2_9BURK</name>
<dbReference type="AlphaFoldDB" id="A0AAW3NGQ2"/>
<dbReference type="EMBL" id="LPDO01000010">
    <property type="protein sequence ID" value="KVT62258.1"/>
    <property type="molecule type" value="Genomic_DNA"/>
</dbReference>
<protein>
    <submittedName>
        <fullName evidence="1">Uncharacterized protein</fullName>
    </submittedName>
</protein>
<evidence type="ECO:0000313" key="1">
    <source>
        <dbReference type="EMBL" id="KVT62258.1"/>
    </source>
</evidence>
<sequence>MSACIDLQIAAHRPNQETCHLVVIVAAIGPHDDRCGQWPSPLATNGRDGFDQRQQLGDVGAVGAREDRHERDALRFGNEVAF</sequence>